<dbReference type="GO" id="GO:0019243">
    <property type="term" value="P:methylglyoxal catabolic process to D-lactate via S-lactoyl-glutathione"/>
    <property type="evidence" value="ECO:0007669"/>
    <property type="project" value="TreeGrafter"/>
</dbReference>
<evidence type="ECO:0000256" key="1">
    <source>
        <dbReference type="SAM" id="SignalP"/>
    </source>
</evidence>
<dbReference type="GO" id="GO:0008233">
    <property type="term" value="F:peptidase activity"/>
    <property type="evidence" value="ECO:0007669"/>
    <property type="project" value="UniProtKB-KW"/>
</dbReference>
<proteinExistence type="predicted"/>
<dbReference type="STRING" id="551987.SAMN05192549_107403"/>
<accession>A0A1M7QQL3</accession>
<organism evidence="2 3">
    <name type="scientific">Duganella sacchari</name>
    <dbReference type="NCBI Taxonomy" id="551987"/>
    <lineage>
        <taxon>Bacteria</taxon>
        <taxon>Pseudomonadati</taxon>
        <taxon>Pseudomonadota</taxon>
        <taxon>Betaproteobacteria</taxon>
        <taxon>Burkholderiales</taxon>
        <taxon>Oxalobacteraceae</taxon>
        <taxon>Telluria group</taxon>
        <taxon>Duganella</taxon>
    </lineage>
</organism>
<dbReference type="PANTHER" id="PTHR48094">
    <property type="entry name" value="PROTEIN/NUCLEIC ACID DEGLYCASE DJ-1-RELATED"/>
    <property type="match status" value="1"/>
</dbReference>
<sequence>MKNTIRNTTAGVVPGLAALTAHAANVLVVLSDEAQLQLREQRRFDTGFYANELMQPVKRMLDAGHTVTFATPLGKAPTVDRHSVDKMYFGNDEASLQQHLALLDKLQLTSVANSPVISLARVEQGGYDRYDAVYIPGGHAPMQDLLYSAPLGRLLKAFHQQGKTTALVCHGPIALLSALDQPQQFTRPLEAGAKPGKTPSWIYAGYDMTVISNDEEEAAKRMLNGGVMKFTPQTALQAVGGRYSSGANWQPKVVVDRELITGQNPASANAVADALLVRLKR</sequence>
<protein>
    <submittedName>
        <fullName evidence="2">Putative intracellular protease/amidase</fullName>
    </submittedName>
</protein>
<reference evidence="3" key="1">
    <citation type="submission" date="2016-11" db="EMBL/GenBank/DDBJ databases">
        <authorList>
            <person name="Varghese N."/>
            <person name="Submissions S."/>
        </authorList>
    </citation>
    <scope>NUCLEOTIDE SEQUENCE [LARGE SCALE GENOMIC DNA]</scope>
    <source>
        <strain evidence="3">Sac-22</strain>
    </source>
</reference>
<feature type="signal peptide" evidence="1">
    <location>
        <begin position="1"/>
        <end position="23"/>
    </location>
</feature>
<gene>
    <name evidence="2" type="ORF">SAMN05192549_107403</name>
</gene>
<dbReference type="PANTHER" id="PTHR48094:SF22">
    <property type="entry name" value="DJ-1_PFPI DOMAIN-CONTAINING PROTEIN"/>
    <property type="match status" value="1"/>
</dbReference>
<dbReference type="OrthoDB" id="9792284at2"/>
<dbReference type="InterPro" id="IPR032633">
    <property type="entry name" value="ThiJ-like"/>
</dbReference>
<evidence type="ECO:0000313" key="3">
    <source>
        <dbReference type="Proteomes" id="UP000184339"/>
    </source>
</evidence>
<feature type="chain" id="PRO_5012161425" evidence="1">
    <location>
        <begin position="24"/>
        <end position="281"/>
    </location>
</feature>
<dbReference type="Gene3D" id="3.40.50.880">
    <property type="match status" value="1"/>
</dbReference>
<dbReference type="EMBL" id="FRCX01000007">
    <property type="protein sequence ID" value="SHN33515.1"/>
    <property type="molecule type" value="Genomic_DNA"/>
</dbReference>
<keyword evidence="1" id="KW-0732">Signal</keyword>
<dbReference type="Proteomes" id="UP000184339">
    <property type="component" value="Unassembled WGS sequence"/>
</dbReference>
<dbReference type="GO" id="GO:0005737">
    <property type="term" value="C:cytoplasm"/>
    <property type="evidence" value="ECO:0007669"/>
    <property type="project" value="TreeGrafter"/>
</dbReference>
<name>A0A1M7QQL3_9BURK</name>
<evidence type="ECO:0000313" key="2">
    <source>
        <dbReference type="EMBL" id="SHN33515.1"/>
    </source>
</evidence>
<dbReference type="RefSeq" id="WP_072786716.1">
    <property type="nucleotide sequence ID" value="NZ_FRCX01000007.1"/>
</dbReference>
<keyword evidence="3" id="KW-1185">Reference proteome</keyword>
<dbReference type="AlphaFoldDB" id="A0A1M7QQL3"/>
<dbReference type="GO" id="GO:0006508">
    <property type="term" value="P:proteolysis"/>
    <property type="evidence" value="ECO:0007669"/>
    <property type="project" value="UniProtKB-KW"/>
</dbReference>
<dbReference type="CDD" id="cd03141">
    <property type="entry name" value="GATase1_Hsp31_like"/>
    <property type="match status" value="1"/>
</dbReference>
<keyword evidence="2" id="KW-0645">Protease</keyword>
<dbReference type="InterPro" id="IPR029062">
    <property type="entry name" value="Class_I_gatase-like"/>
</dbReference>
<dbReference type="Pfam" id="PF17124">
    <property type="entry name" value="ThiJ_like"/>
    <property type="match status" value="1"/>
</dbReference>
<dbReference type="SUPFAM" id="SSF52317">
    <property type="entry name" value="Class I glutamine amidotransferase-like"/>
    <property type="match status" value="1"/>
</dbReference>
<dbReference type="InterPro" id="IPR050325">
    <property type="entry name" value="Prot/Nucl_acid_deglycase"/>
</dbReference>
<dbReference type="GO" id="GO:0019172">
    <property type="term" value="F:glyoxalase III activity"/>
    <property type="evidence" value="ECO:0007669"/>
    <property type="project" value="TreeGrafter"/>
</dbReference>
<keyword evidence="2" id="KW-0378">Hydrolase</keyword>